<dbReference type="EMBL" id="CP022954">
    <property type="protein sequence ID" value="QGV19179.1"/>
    <property type="molecule type" value="Genomic_DNA"/>
</dbReference>
<evidence type="ECO:0000313" key="2">
    <source>
        <dbReference type="Proteomes" id="UP000423274"/>
    </source>
</evidence>
<gene>
    <name evidence="1" type="ORF">LCAKO_2674</name>
</gene>
<dbReference type="AlphaFoldDB" id="A0AAP9HJY5"/>
<sequence length="64" mass="6973">MPGLVAVLLLQHNGKALVLLKQGLLNSMYVDGSLLQAMLSAGSGAKFTQGEFILYHELKLEVFR</sequence>
<evidence type="ECO:0000313" key="1">
    <source>
        <dbReference type="EMBL" id="QGV19179.1"/>
    </source>
</evidence>
<name>A0AAP9HJY5_LACPA</name>
<organism evidence="1 2">
    <name type="scientific">Lacticaseibacillus paracasei subsp. paracasei</name>
    <dbReference type="NCBI Taxonomy" id="47714"/>
    <lineage>
        <taxon>Bacteria</taxon>
        <taxon>Bacillati</taxon>
        <taxon>Bacillota</taxon>
        <taxon>Bacilli</taxon>
        <taxon>Lactobacillales</taxon>
        <taxon>Lactobacillaceae</taxon>
        <taxon>Lacticaseibacillus</taxon>
    </lineage>
</organism>
<accession>A0AAP9HJY5</accession>
<proteinExistence type="predicted"/>
<dbReference type="Proteomes" id="UP000423274">
    <property type="component" value="Chromosome"/>
</dbReference>
<protein>
    <submittedName>
        <fullName evidence="1">Uncharacterized protein</fullName>
    </submittedName>
</protein>
<reference evidence="1 2" key="1">
    <citation type="submission" date="2017-08" db="EMBL/GenBank/DDBJ databases">
        <title>Genome sequence, comparative genomics and functional analysis of the highly adhesive Lactobacillus paracasei Kobulty strain.</title>
        <authorList>
            <person name="Koryszewska-Baginska A."/>
            <person name="Grynberg M."/>
            <person name="Aleksandrzak-Piekarczyk T."/>
        </authorList>
    </citation>
    <scope>NUCLEOTIDE SEQUENCE [LARGE SCALE GENOMIC DNA]</scope>
    <source>
        <strain evidence="1 2">IBB3423</strain>
    </source>
</reference>